<evidence type="ECO:0000313" key="1">
    <source>
        <dbReference type="EMBL" id="SDK42990.1"/>
    </source>
</evidence>
<dbReference type="EMBL" id="FNFX01000002">
    <property type="protein sequence ID" value="SDK42990.1"/>
    <property type="molecule type" value="Genomic_DNA"/>
</dbReference>
<name>A0A1G9BUH4_9PROT</name>
<keyword evidence="2" id="KW-1185">Reference proteome</keyword>
<reference evidence="2" key="1">
    <citation type="submission" date="2016-10" db="EMBL/GenBank/DDBJ databases">
        <authorList>
            <person name="Varghese N."/>
            <person name="Submissions S."/>
        </authorList>
    </citation>
    <scope>NUCLEOTIDE SEQUENCE [LARGE SCALE GENOMIC DNA]</scope>
    <source>
        <strain evidence="2">CBMB127</strain>
    </source>
</reference>
<sequence>MACIFRDRQLQASRFFVMATMAEKECRHCMPRTRVVHLIQQLLGWLHIFDG</sequence>
<proteinExistence type="predicted"/>
<dbReference type="Proteomes" id="UP000198629">
    <property type="component" value="Unassembled WGS sequence"/>
</dbReference>
<accession>A0A1G9BUH4</accession>
<organism evidence="1 2">
    <name type="scientific">Methylophilus rhizosphaerae</name>
    <dbReference type="NCBI Taxonomy" id="492660"/>
    <lineage>
        <taxon>Bacteria</taxon>
        <taxon>Pseudomonadati</taxon>
        <taxon>Pseudomonadota</taxon>
        <taxon>Betaproteobacteria</taxon>
        <taxon>Nitrosomonadales</taxon>
        <taxon>Methylophilaceae</taxon>
        <taxon>Methylophilus</taxon>
    </lineage>
</organism>
<evidence type="ECO:0000313" key="2">
    <source>
        <dbReference type="Proteomes" id="UP000198629"/>
    </source>
</evidence>
<protein>
    <submittedName>
        <fullName evidence="1">Uncharacterized protein</fullName>
    </submittedName>
</protein>
<dbReference type="STRING" id="492660.SAMN05192566_1348"/>
<gene>
    <name evidence="1" type="ORF">SAMN05192566_1348</name>
</gene>
<dbReference type="AlphaFoldDB" id="A0A1G9BUH4"/>